<reference evidence="4" key="1">
    <citation type="submission" date="2021-02" db="EMBL/GenBank/DDBJ databases">
        <authorList>
            <person name="Dougan E. K."/>
            <person name="Rhodes N."/>
            <person name="Thang M."/>
            <person name="Chan C."/>
        </authorList>
    </citation>
    <scope>NUCLEOTIDE SEQUENCE</scope>
</reference>
<dbReference type="GO" id="GO:0016616">
    <property type="term" value="F:oxidoreductase activity, acting on the CH-OH group of donors, NAD or NADP as acceptor"/>
    <property type="evidence" value="ECO:0007669"/>
    <property type="project" value="TreeGrafter"/>
</dbReference>
<sequence length="747" mass="82282">MSLPEKLPALRFIGLGLTEAGIEHNGRSILDLAEFLYACFEADSEDRCLLSVLNTDNLPFNGDAVRSHVCSCDFTQEASRAQEFEAWLAKRVCFHNTMVDRITSHREGCPDVPRAEPLPAKALVIEDLQGVLPVQFSSVPGVLVRSQPGQLAVDIALKLRIANAIHTAMVYAMALGGLFRTDACVGHADVLPYLEQLFERDIVCCCAELQVPRLTVTPIFSEWMSRLQHRHFGLECFFVCQNATQKMGIRLLPSVRATIGAGEVPSDFMVFALAVMLRFLTPIGDQPRVGENPLVFVGRLDPFETHGSGWKAQVGSPQTPAEDWSYVPGLYVRPSSKTYEFKDGDGIVPLLLRPLGRPGGCSTTAAASIASEVLSRLEGFDPRGVPEHAQLASRVATMLRRLLSGESSLQVLADLKPQQPLLLEERHLEEAVKQEVEAAEAVDVHTHLFPAGHGESLMEYGIDAMLTYHYLLAEYLATSRESPEAFYALPGSIQAERVWEGLFVNSSPLSEQCRGVLTTLQALGLREQVAARDLAAIRRWYAGQDAEMFNEKMMRLARLRYVVTSHDPFDPMQLVGCLEPPPCPPRYRSALALDKLLEGDWASVCHSLESSGKPTTLRGVYALVHDCVRTMNPVYLTGSTPDGFVYSKGPRAMPEEMWDENLQNSYCNALPLPSAEQVLDAVVLPICRELCLPLNLRMGTRRSVQPALRLAGDGVGPAPLESLGHLCEANPAVKFLFTVLSRSDQHE</sequence>
<dbReference type="Gene3D" id="3.20.20.140">
    <property type="entry name" value="Metal-dependent hydrolases"/>
    <property type="match status" value="1"/>
</dbReference>
<dbReference type="InterPro" id="IPR032466">
    <property type="entry name" value="Metal_Hydrolase"/>
</dbReference>
<gene>
    <name evidence="4" type="ORF">PGLA2088_LOCUS19773</name>
</gene>
<keyword evidence="1" id="KW-0560">Oxidoreductase</keyword>
<evidence type="ECO:0000313" key="5">
    <source>
        <dbReference type="Proteomes" id="UP000626109"/>
    </source>
</evidence>
<organism evidence="4 5">
    <name type="scientific">Polarella glacialis</name>
    <name type="common">Dinoflagellate</name>
    <dbReference type="NCBI Taxonomy" id="89957"/>
    <lineage>
        <taxon>Eukaryota</taxon>
        <taxon>Sar</taxon>
        <taxon>Alveolata</taxon>
        <taxon>Dinophyceae</taxon>
        <taxon>Suessiales</taxon>
        <taxon>Suessiaceae</taxon>
        <taxon>Polarella</taxon>
    </lineage>
</organism>
<dbReference type="EMBL" id="CAJNNW010025206">
    <property type="protein sequence ID" value="CAE8676215.1"/>
    <property type="molecule type" value="Genomic_DNA"/>
</dbReference>
<proteinExistence type="predicted"/>
<dbReference type="InterPro" id="IPR036291">
    <property type="entry name" value="NAD(P)-bd_dom_sf"/>
</dbReference>
<evidence type="ECO:0000259" key="3">
    <source>
        <dbReference type="Pfam" id="PF01232"/>
    </source>
</evidence>
<comment type="caution">
    <text evidence="4">The sequence shown here is derived from an EMBL/GenBank/DDBJ whole genome shotgun (WGS) entry which is preliminary data.</text>
</comment>
<evidence type="ECO:0000256" key="1">
    <source>
        <dbReference type="ARBA" id="ARBA00023002"/>
    </source>
</evidence>
<feature type="domain" description="Mannitol dehydrogenase N-terminal" evidence="3">
    <location>
        <begin position="31"/>
        <end position="105"/>
    </location>
</feature>
<dbReference type="Gene3D" id="1.10.2020.10">
    <property type="entry name" value="uronate isomerase, domain 2, chain A"/>
    <property type="match status" value="1"/>
</dbReference>
<feature type="non-terminal residue" evidence="4">
    <location>
        <position position="747"/>
    </location>
</feature>
<dbReference type="InterPro" id="IPR008927">
    <property type="entry name" value="6-PGluconate_DH-like_C_sf"/>
</dbReference>
<dbReference type="InterPro" id="IPR023027">
    <property type="entry name" value="Mannitol_DH_CS"/>
</dbReference>
<dbReference type="InterPro" id="IPR050988">
    <property type="entry name" value="Mannitol_DH/Oxidoreductase"/>
</dbReference>
<dbReference type="Gene3D" id="3.40.50.720">
    <property type="entry name" value="NAD(P)-binding Rossmann-like Domain"/>
    <property type="match status" value="1"/>
</dbReference>
<dbReference type="InterPro" id="IPR013131">
    <property type="entry name" value="Mannitol_DH_N"/>
</dbReference>
<dbReference type="GO" id="GO:0019594">
    <property type="term" value="P:mannitol metabolic process"/>
    <property type="evidence" value="ECO:0007669"/>
    <property type="project" value="InterPro"/>
</dbReference>
<dbReference type="InterPro" id="IPR013328">
    <property type="entry name" value="6PGD_dom2"/>
</dbReference>
<dbReference type="SUPFAM" id="SSF51735">
    <property type="entry name" value="NAD(P)-binding Rossmann-fold domains"/>
    <property type="match status" value="1"/>
</dbReference>
<protein>
    <recommendedName>
        <fullName evidence="3">Mannitol dehydrogenase N-terminal domain-containing protein</fullName>
    </recommendedName>
</protein>
<dbReference type="Pfam" id="PF01232">
    <property type="entry name" value="Mannitol_dh"/>
    <property type="match status" value="1"/>
</dbReference>
<keyword evidence="2" id="KW-0520">NAD</keyword>
<dbReference type="SUPFAM" id="SSF51556">
    <property type="entry name" value="Metallo-dependent hydrolases"/>
    <property type="match status" value="1"/>
</dbReference>
<dbReference type="SUPFAM" id="SSF48179">
    <property type="entry name" value="6-phosphogluconate dehydrogenase C-terminal domain-like"/>
    <property type="match status" value="1"/>
</dbReference>
<dbReference type="PROSITE" id="PS00974">
    <property type="entry name" value="MANNITOL_DHGENASE"/>
    <property type="match status" value="1"/>
</dbReference>
<name>A0A813JET0_POLGL</name>
<accession>A0A813JET0</accession>
<evidence type="ECO:0000256" key="2">
    <source>
        <dbReference type="ARBA" id="ARBA00023027"/>
    </source>
</evidence>
<dbReference type="Proteomes" id="UP000626109">
    <property type="component" value="Unassembled WGS sequence"/>
</dbReference>
<dbReference type="AlphaFoldDB" id="A0A813JET0"/>
<dbReference type="Gene3D" id="1.10.1040.10">
    <property type="entry name" value="N-(1-d-carboxylethyl)-l-norvaline Dehydrogenase, domain 2"/>
    <property type="match status" value="1"/>
</dbReference>
<dbReference type="PANTHER" id="PTHR43362">
    <property type="entry name" value="MANNITOL DEHYDROGENASE DSF1-RELATED"/>
    <property type="match status" value="1"/>
</dbReference>
<evidence type="ECO:0000313" key="4">
    <source>
        <dbReference type="EMBL" id="CAE8676215.1"/>
    </source>
</evidence>
<dbReference type="PANTHER" id="PTHR43362:SF1">
    <property type="entry name" value="MANNITOL DEHYDROGENASE 2-RELATED"/>
    <property type="match status" value="1"/>
</dbReference>